<accession>K7SNL0</accession>
<dbReference type="EMBL" id="CP003493">
    <property type="protein sequence ID" value="AFV90775.1"/>
    <property type="molecule type" value="Genomic_DNA"/>
</dbReference>
<organism evidence="2 3">
    <name type="scientific">Acidipropionibacterium acidipropionici (strain ATCC 4875 / DSM 20272 / JCM 6432 / NBRC 12425 / NCIMB 8070 / 4)</name>
    <name type="common">Propionibacterium acidipropionici</name>
    <dbReference type="NCBI Taxonomy" id="1171373"/>
    <lineage>
        <taxon>Bacteria</taxon>
        <taxon>Bacillati</taxon>
        <taxon>Actinomycetota</taxon>
        <taxon>Actinomycetes</taxon>
        <taxon>Propionibacteriales</taxon>
        <taxon>Propionibacteriaceae</taxon>
        <taxon>Acidipropionibacterium</taxon>
    </lineage>
</organism>
<dbReference type="RefSeq" id="WP_015071671.1">
    <property type="nucleotide sequence ID" value="NC_019395.1"/>
</dbReference>
<evidence type="ECO:0000256" key="1">
    <source>
        <dbReference type="SAM" id="Phobius"/>
    </source>
</evidence>
<dbReference type="HOGENOM" id="CLU_1843346_0_0_11"/>
<name>K7SNL0_ACIA4</name>
<keyword evidence="1" id="KW-1133">Transmembrane helix</keyword>
<proteinExistence type="predicted"/>
<keyword evidence="1" id="KW-0812">Transmembrane</keyword>
<evidence type="ECO:0000313" key="2">
    <source>
        <dbReference type="EMBL" id="AFV90775.1"/>
    </source>
</evidence>
<sequence length="139" mass="15432">MPYLMLVYLLRILEGIARFVWRILRQIAYCVGLMTSYPRGALVLLASVLVRLTGFTGIVLAVAMIITAPTGTASTVSMFIHTSRGHQYIGVVITTLALLLASPWLAGSADDIIDEATYRRHLRMRERVNAEMGLHSTNR</sequence>
<dbReference type="Proteomes" id="UP000000214">
    <property type="component" value="Chromosome"/>
</dbReference>
<keyword evidence="1" id="KW-0472">Membrane</keyword>
<reference evidence="2 3" key="1">
    <citation type="journal article" date="2012" name="BMC Genomics">
        <title>The genome sequence of Propionibacterium acidipropionici provides insights into its biotechnological and industrial potential.</title>
        <authorList>
            <person name="Parizzi L.P."/>
            <person name="Grassi M.C."/>
            <person name="Llerena L.A."/>
            <person name="Carazzolle M.F."/>
            <person name="Queiroz V.L."/>
            <person name="Lunardi I."/>
            <person name="Zeidler A.F."/>
            <person name="Teixeira P.J."/>
            <person name="Mieczkowski P."/>
            <person name="Rincones J."/>
            <person name="Pereira G.A."/>
        </authorList>
    </citation>
    <scope>NUCLEOTIDE SEQUENCE [LARGE SCALE GENOMIC DNA]</scope>
    <source>
        <strain evidence="3">ATCC 4875 / DSM 20272 / JCM 6432 / NBRC 12425 / NCIMB 8070</strain>
    </source>
</reference>
<evidence type="ECO:0000313" key="3">
    <source>
        <dbReference type="Proteomes" id="UP000000214"/>
    </source>
</evidence>
<dbReference type="GeneID" id="88084787"/>
<dbReference type="AlphaFoldDB" id="K7SNL0"/>
<feature type="transmembrane region" description="Helical" evidence="1">
    <location>
        <begin position="88"/>
        <end position="106"/>
    </location>
</feature>
<dbReference type="KEGG" id="pbo:PACID_30100"/>
<protein>
    <submittedName>
        <fullName evidence="2">Uncharacterized protein</fullName>
    </submittedName>
</protein>
<gene>
    <name evidence="2" type="ordered locus">PACID_30100</name>
</gene>